<dbReference type="InterPro" id="IPR001867">
    <property type="entry name" value="OmpR/PhoB-type_DNA-bd"/>
</dbReference>
<comment type="caution">
    <text evidence="9">The sequence shown here is derived from an EMBL/GenBank/DDBJ whole genome shotgun (WGS) entry which is preliminary data.</text>
</comment>
<evidence type="ECO:0000256" key="3">
    <source>
        <dbReference type="ARBA" id="ARBA00023125"/>
    </source>
</evidence>
<dbReference type="CDD" id="cd00383">
    <property type="entry name" value="trans_reg_C"/>
    <property type="match status" value="1"/>
</dbReference>
<dbReference type="EMBL" id="JAHLQJ010000003">
    <property type="protein sequence ID" value="MBU5671131.1"/>
    <property type="molecule type" value="Genomic_DNA"/>
</dbReference>
<evidence type="ECO:0000256" key="1">
    <source>
        <dbReference type="ARBA" id="ARBA00022553"/>
    </source>
</evidence>
<feature type="domain" description="Response regulatory" evidence="7">
    <location>
        <begin position="3"/>
        <end position="116"/>
    </location>
</feature>
<dbReference type="PROSITE" id="PS50110">
    <property type="entry name" value="RESPONSE_REGULATORY"/>
    <property type="match status" value="1"/>
</dbReference>
<feature type="domain" description="OmpR/PhoB-type" evidence="8">
    <location>
        <begin position="126"/>
        <end position="225"/>
    </location>
</feature>
<keyword evidence="1 5" id="KW-0597">Phosphoprotein</keyword>
<evidence type="ECO:0000313" key="9">
    <source>
        <dbReference type="EMBL" id="MBU5671131.1"/>
    </source>
</evidence>
<dbReference type="InterPro" id="IPR039420">
    <property type="entry name" value="WalR-like"/>
</dbReference>
<keyword evidence="3 6" id="KW-0238">DNA-binding</keyword>
<dbReference type="Pfam" id="PF00072">
    <property type="entry name" value="Response_reg"/>
    <property type="match status" value="1"/>
</dbReference>
<organism evidence="9 10">
    <name type="scientific">Paenibacillus brevis</name>
    <dbReference type="NCBI Taxonomy" id="2841508"/>
    <lineage>
        <taxon>Bacteria</taxon>
        <taxon>Bacillati</taxon>
        <taxon>Bacillota</taxon>
        <taxon>Bacilli</taxon>
        <taxon>Bacillales</taxon>
        <taxon>Paenibacillaceae</taxon>
        <taxon>Paenibacillus</taxon>
    </lineage>
</organism>
<keyword evidence="2" id="KW-0805">Transcription regulation</keyword>
<dbReference type="InterPro" id="IPR001789">
    <property type="entry name" value="Sig_transdc_resp-reg_receiver"/>
</dbReference>
<protein>
    <submittedName>
        <fullName evidence="9">Response regulator transcription factor</fullName>
    </submittedName>
</protein>
<evidence type="ECO:0000256" key="6">
    <source>
        <dbReference type="PROSITE-ProRule" id="PRU01091"/>
    </source>
</evidence>
<dbReference type="Pfam" id="PF00486">
    <property type="entry name" value="Trans_reg_C"/>
    <property type="match status" value="1"/>
</dbReference>
<evidence type="ECO:0000259" key="7">
    <source>
        <dbReference type="PROSITE" id="PS50110"/>
    </source>
</evidence>
<evidence type="ECO:0000256" key="2">
    <source>
        <dbReference type="ARBA" id="ARBA00023015"/>
    </source>
</evidence>
<feature type="DNA-binding region" description="OmpR/PhoB-type" evidence="6">
    <location>
        <begin position="126"/>
        <end position="225"/>
    </location>
</feature>
<feature type="modified residue" description="4-aspartylphosphate" evidence="5">
    <location>
        <position position="52"/>
    </location>
</feature>
<gene>
    <name evidence="9" type="ORF">KQJ23_04720</name>
</gene>
<evidence type="ECO:0000313" key="10">
    <source>
        <dbReference type="Proteomes" id="UP000743001"/>
    </source>
</evidence>
<evidence type="ECO:0000259" key="8">
    <source>
        <dbReference type="PROSITE" id="PS51755"/>
    </source>
</evidence>
<name>A0ABS6FPJ7_9BACL</name>
<sequence length="226" mass="25943">MNKLLIIEDHEDVNRMLAEALSNAGYSVQSAYTGIDGIRELKQHVYDAVLLDIMLPYKNGDEILRDLREFSEAPVMIISAKDGVDTKIDLLRLGADDYMTKPFNLDEVVARVESLLRRARKFAEGGAVFRYKDLTLDEGLKQVYIQGRGIDLTAKEYAILERLLKHRGKVFTKANLYESIWEADDPGDENAVKTHISNLRNKLRKGNREQEYIETVWGLGYRLYKE</sequence>
<evidence type="ECO:0000256" key="4">
    <source>
        <dbReference type="ARBA" id="ARBA00023163"/>
    </source>
</evidence>
<dbReference type="RefSeq" id="WP_216477533.1">
    <property type="nucleotide sequence ID" value="NZ_JAHLQJ010000003.1"/>
</dbReference>
<dbReference type="PANTHER" id="PTHR48111">
    <property type="entry name" value="REGULATOR OF RPOS"/>
    <property type="match status" value="1"/>
</dbReference>
<accession>A0ABS6FPJ7</accession>
<keyword evidence="4" id="KW-0804">Transcription</keyword>
<proteinExistence type="predicted"/>
<dbReference type="PROSITE" id="PS51755">
    <property type="entry name" value="OMPR_PHOB"/>
    <property type="match status" value="1"/>
</dbReference>
<evidence type="ECO:0000256" key="5">
    <source>
        <dbReference type="PROSITE-ProRule" id="PRU00169"/>
    </source>
</evidence>
<keyword evidence="10" id="KW-1185">Reference proteome</keyword>
<dbReference type="SMART" id="SM00862">
    <property type="entry name" value="Trans_reg_C"/>
    <property type="match status" value="1"/>
</dbReference>
<dbReference type="PANTHER" id="PTHR48111:SF2">
    <property type="entry name" value="RESPONSE REGULATOR SAER"/>
    <property type="match status" value="1"/>
</dbReference>
<reference evidence="9 10" key="1">
    <citation type="submission" date="2021-06" db="EMBL/GenBank/DDBJ databases">
        <authorList>
            <person name="Sun Q."/>
            <person name="Li D."/>
        </authorList>
    </citation>
    <scope>NUCLEOTIDE SEQUENCE [LARGE SCALE GENOMIC DNA]</scope>
    <source>
        <strain evidence="9 10">MSJ-6</strain>
    </source>
</reference>
<dbReference type="SMART" id="SM00448">
    <property type="entry name" value="REC"/>
    <property type="match status" value="1"/>
</dbReference>
<dbReference type="Proteomes" id="UP000743001">
    <property type="component" value="Unassembled WGS sequence"/>
</dbReference>